<comment type="subcellular location">
    <subcellularLocation>
        <location evidence="1">Membrane</location>
    </subcellularLocation>
</comment>
<name>A0A7R9Q0T0_9ACAR</name>
<keyword evidence="3 5" id="KW-1133">Transmembrane helix</keyword>
<evidence type="ECO:0000256" key="5">
    <source>
        <dbReference type="SAM" id="Phobius"/>
    </source>
</evidence>
<dbReference type="InterPro" id="IPR050307">
    <property type="entry name" value="Sterol_Desaturase_Related"/>
</dbReference>
<dbReference type="GO" id="GO:0005506">
    <property type="term" value="F:iron ion binding"/>
    <property type="evidence" value="ECO:0007669"/>
    <property type="project" value="InterPro"/>
</dbReference>
<dbReference type="OrthoDB" id="6480479at2759"/>
<organism evidence="7">
    <name type="scientific">Medioppia subpectinata</name>
    <dbReference type="NCBI Taxonomy" id="1979941"/>
    <lineage>
        <taxon>Eukaryota</taxon>
        <taxon>Metazoa</taxon>
        <taxon>Ecdysozoa</taxon>
        <taxon>Arthropoda</taxon>
        <taxon>Chelicerata</taxon>
        <taxon>Arachnida</taxon>
        <taxon>Acari</taxon>
        <taxon>Acariformes</taxon>
        <taxon>Sarcoptiformes</taxon>
        <taxon>Oribatida</taxon>
        <taxon>Brachypylina</taxon>
        <taxon>Oppioidea</taxon>
        <taxon>Oppiidae</taxon>
        <taxon>Medioppia</taxon>
    </lineage>
</organism>
<dbReference type="Pfam" id="PF04116">
    <property type="entry name" value="FA_hydroxylase"/>
    <property type="match status" value="1"/>
</dbReference>
<dbReference type="AlphaFoldDB" id="A0A7R9Q0T0"/>
<dbReference type="EMBL" id="CAJPIZ010005267">
    <property type="protein sequence ID" value="CAG2108435.1"/>
    <property type="molecule type" value="Genomic_DNA"/>
</dbReference>
<accession>A0A7R9Q0T0</accession>
<evidence type="ECO:0000313" key="7">
    <source>
        <dbReference type="EMBL" id="CAD7628005.1"/>
    </source>
</evidence>
<dbReference type="GO" id="GO:0016020">
    <property type="term" value="C:membrane"/>
    <property type="evidence" value="ECO:0007669"/>
    <property type="project" value="UniProtKB-SubCell"/>
</dbReference>
<evidence type="ECO:0000313" key="8">
    <source>
        <dbReference type="Proteomes" id="UP000759131"/>
    </source>
</evidence>
<feature type="transmembrane region" description="Helical" evidence="5">
    <location>
        <begin position="37"/>
        <end position="58"/>
    </location>
</feature>
<feature type="transmembrane region" description="Helical" evidence="5">
    <location>
        <begin position="95"/>
        <end position="118"/>
    </location>
</feature>
<evidence type="ECO:0000259" key="6">
    <source>
        <dbReference type="Pfam" id="PF04116"/>
    </source>
</evidence>
<proteinExistence type="predicted"/>
<dbReference type="GO" id="GO:0008610">
    <property type="term" value="P:lipid biosynthetic process"/>
    <property type="evidence" value="ECO:0007669"/>
    <property type="project" value="InterPro"/>
</dbReference>
<evidence type="ECO:0000256" key="3">
    <source>
        <dbReference type="ARBA" id="ARBA00022989"/>
    </source>
</evidence>
<gene>
    <name evidence="7" type="ORF">OSB1V03_LOCUS8429</name>
</gene>
<dbReference type="PANTHER" id="PTHR11863">
    <property type="entry name" value="STEROL DESATURASE"/>
    <property type="match status" value="1"/>
</dbReference>
<protein>
    <recommendedName>
        <fullName evidence="6">Fatty acid hydroxylase domain-containing protein</fullName>
    </recommendedName>
</protein>
<dbReference type="EMBL" id="OC859842">
    <property type="protein sequence ID" value="CAD7628005.1"/>
    <property type="molecule type" value="Genomic_DNA"/>
</dbReference>
<evidence type="ECO:0000256" key="2">
    <source>
        <dbReference type="ARBA" id="ARBA00022692"/>
    </source>
</evidence>
<keyword evidence="4 5" id="KW-0472">Membrane</keyword>
<dbReference type="InterPro" id="IPR006694">
    <property type="entry name" value="Fatty_acid_hydroxylase"/>
</dbReference>
<evidence type="ECO:0000256" key="4">
    <source>
        <dbReference type="ARBA" id="ARBA00023136"/>
    </source>
</evidence>
<evidence type="ECO:0000256" key="1">
    <source>
        <dbReference type="ARBA" id="ARBA00004370"/>
    </source>
</evidence>
<dbReference type="Proteomes" id="UP000759131">
    <property type="component" value="Unassembled WGS sequence"/>
</dbReference>
<feature type="domain" description="Fatty acid hydroxylase" evidence="6">
    <location>
        <begin position="195"/>
        <end position="317"/>
    </location>
</feature>
<dbReference type="GO" id="GO:0016491">
    <property type="term" value="F:oxidoreductase activity"/>
    <property type="evidence" value="ECO:0007669"/>
    <property type="project" value="InterPro"/>
</dbReference>
<feature type="transmembrane region" description="Helical" evidence="5">
    <location>
        <begin position="154"/>
        <end position="173"/>
    </location>
</feature>
<keyword evidence="8" id="KW-1185">Reference proteome</keyword>
<keyword evidence="2 5" id="KW-0812">Transmembrane</keyword>
<feature type="transmembrane region" description="Helical" evidence="5">
    <location>
        <begin position="185"/>
        <end position="206"/>
    </location>
</feature>
<reference evidence="7" key="1">
    <citation type="submission" date="2020-11" db="EMBL/GenBank/DDBJ databases">
        <authorList>
            <person name="Tran Van P."/>
        </authorList>
    </citation>
    <scope>NUCLEOTIDE SEQUENCE</scope>
</reference>
<sequence>MFGRILQVLTMKSPDSPSAVTRSSVASEELSTRRAQLLSSIKTFIVILSTSIISFIAFRNTLTWYLQRFWGASGDFWQSQWEKVLDVCGHNEFNVGFFGSFIATFTVYWIVGMCYTLIDLTGRPAFLLKYKIQEPNNTAYPVSRSQIYGVLRQVLINQFLIGIPFTLMGHYLMRWRGYDWGKLPTFQWVILELSLCILIEELGFYYSHRLLHNPRLYKYIHKQHHEWQTPIAITAIYCHPIEHIFSNLLPPFLGPLVLGSHTATAWLWFTLATLSTLNAHSGFHFPFFPSPEAHDYHHLKFNQNFGVLGVLDRLHGTDSQFRKTKAYERHIMLLSLVPIKELYPDETKKSTKSDDTCSTSKEE</sequence>